<sequence>MRSETTTITSPQDGLPLFVRTWQPDGEAKGVVQMAHGMAEHSGRYERFAQALTDAGYAAWMHDHRGHGETSTEQEDRGYYADDHGWDTAVDDMHTVAQAAREAHPGLPLFFFGHSMGSLLGRDYVTRYGHDLAGAVFSGTGGDQGLLGRVGELVARAESRVRGRRATSRLMNSLTFGSFNKAFTPARTDFDWLSRDPDEVQRYIDDERCGEVFTAGFFADLLGGVNSLPALAGRTPVDLPVFFLSGSQDPVGGEAVRKVAGWYRDAGVRDVTLEIYPEGRHELLNDTVRDEVTERIIGWLDEHLTTKGA</sequence>
<proteinExistence type="predicted"/>
<evidence type="ECO:0000313" key="7">
    <source>
        <dbReference type="Proteomes" id="UP000593998"/>
    </source>
</evidence>
<dbReference type="EMBL" id="CP013290">
    <property type="protein sequence ID" value="APH02736.1"/>
    <property type="molecule type" value="Genomic_DNA"/>
</dbReference>
<reference evidence="4 6" key="2">
    <citation type="submission" date="2017-04" db="EMBL/GenBank/DDBJ databases">
        <authorList>
            <person name="Afonso C.L."/>
            <person name="Miller P.J."/>
            <person name="Scott M.A."/>
            <person name="Spackman E."/>
            <person name="Goraichik I."/>
            <person name="Dimitrov K.M."/>
            <person name="Suarez D.L."/>
            <person name="Swayne D.E."/>
        </authorList>
    </citation>
    <scope>NUCLEOTIDE SEQUENCE [LARGE SCALE GENOMIC DNA]</scope>
    <source>
        <strain evidence="4 6">CGMCC 1.12511</strain>
    </source>
</reference>
<dbReference type="GO" id="GO:0016787">
    <property type="term" value="F:hydrolase activity"/>
    <property type="evidence" value="ECO:0007669"/>
    <property type="project" value="UniProtKB-KW"/>
</dbReference>
<accession>A0A1W1YJ56</accession>
<protein>
    <submittedName>
        <fullName evidence="2">Alpha/beta hydrolase</fullName>
    </submittedName>
    <submittedName>
        <fullName evidence="4">Lysophospholipase, alpha-beta hydrolase superfamily</fullName>
    </submittedName>
</protein>
<dbReference type="InterPro" id="IPR022742">
    <property type="entry name" value="Hydrolase_4"/>
</dbReference>
<dbReference type="Proteomes" id="UP000593998">
    <property type="component" value="Chromosome"/>
</dbReference>
<dbReference type="SUPFAM" id="SSF53474">
    <property type="entry name" value="alpha/beta-Hydrolases"/>
    <property type="match status" value="1"/>
</dbReference>
<dbReference type="InterPro" id="IPR029058">
    <property type="entry name" value="AB_hydrolase_fold"/>
</dbReference>
<organism evidence="2 5">
    <name type="scientific">Janibacter indicus</name>
    <dbReference type="NCBI Taxonomy" id="857417"/>
    <lineage>
        <taxon>Bacteria</taxon>
        <taxon>Bacillati</taxon>
        <taxon>Actinomycetota</taxon>
        <taxon>Actinomycetes</taxon>
        <taxon>Micrococcales</taxon>
        <taxon>Intrasporangiaceae</taxon>
        <taxon>Janibacter</taxon>
    </lineage>
</organism>
<dbReference type="PANTHER" id="PTHR11614">
    <property type="entry name" value="PHOSPHOLIPASE-RELATED"/>
    <property type="match status" value="1"/>
</dbReference>
<reference evidence="3 7" key="3">
    <citation type="submission" date="2020-10" db="EMBL/GenBank/DDBJ databases">
        <title>Janibacter indicus TT2 genome sequence.</title>
        <authorList>
            <person name="Lee K."/>
            <person name="Ganzorig M."/>
        </authorList>
    </citation>
    <scope>NUCLEOTIDE SEQUENCE [LARGE SCALE GENOMIC DNA]</scope>
    <source>
        <strain evidence="3 7">TT2</strain>
    </source>
</reference>
<keyword evidence="5" id="KW-1185">Reference proteome</keyword>
<keyword evidence="2" id="KW-0378">Hydrolase</keyword>
<evidence type="ECO:0000259" key="1">
    <source>
        <dbReference type="Pfam" id="PF12146"/>
    </source>
</evidence>
<evidence type="ECO:0000313" key="3">
    <source>
        <dbReference type="EMBL" id="QOK22706.1"/>
    </source>
</evidence>
<dbReference type="EMBL" id="FWXN01000002">
    <property type="protein sequence ID" value="SMC35831.1"/>
    <property type="molecule type" value="Genomic_DNA"/>
</dbReference>
<accession>A0A1L3MKA5</accession>
<dbReference type="Pfam" id="PF12146">
    <property type="entry name" value="Hydrolase_4"/>
    <property type="match status" value="1"/>
</dbReference>
<feature type="domain" description="Serine aminopeptidase S33" evidence="1">
    <location>
        <begin position="27"/>
        <end position="287"/>
    </location>
</feature>
<evidence type="ECO:0000313" key="5">
    <source>
        <dbReference type="Proteomes" id="UP000182938"/>
    </source>
</evidence>
<dbReference type="EMBL" id="CP062789">
    <property type="protein sequence ID" value="QOK22706.1"/>
    <property type="molecule type" value="Genomic_DNA"/>
</dbReference>
<dbReference type="OrthoDB" id="9806902at2"/>
<evidence type="ECO:0000313" key="2">
    <source>
        <dbReference type="EMBL" id="APH02736.1"/>
    </source>
</evidence>
<dbReference type="Proteomes" id="UP000182938">
    <property type="component" value="Chromosome"/>
</dbReference>
<dbReference type="KEGG" id="jte:ASJ30_15285"/>
<evidence type="ECO:0000313" key="6">
    <source>
        <dbReference type="Proteomes" id="UP000192634"/>
    </source>
</evidence>
<dbReference type="RefSeq" id="WP_072625872.1">
    <property type="nucleotide sequence ID" value="NZ_CBDRLL010000001.1"/>
</dbReference>
<dbReference type="AlphaFoldDB" id="A0A1L3MKA5"/>
<gene>
    <name evidence="2" type="ORF">ASJ30_15285</name>
    <name evidence="3" type="ORF">IGS73_16910</name>
    <name evidence="4" type="ORF">SAMN06296429_10257</name>
</gene>
<name>A0A1L3MKA5_9MICO</name>
<dbReference type="Proteomes" id="UP000192634">
    <property type="component" value="Unassembled WGS sequence"/>
</dbReference>
<reference evidence="2 5" key="1">
    <citation type="submission" date="2015-11" db="EMBL/GenBank/DDBJ databases">
        <authorList>
            <person name="Zhang Y."/>
            <person name="Guo Z."/>
        </authorList>
    </citation>
    <scope>NUCLEOTIDE SEQUENCE [LARGE SCALE GENOMIC DNA]</scope>
    <source>
        <strain evidence="2 5">YFY001</strain>
    </source>
</reference>
<dbReference type="InterPro" id="IPR051044">
    <property type="entry name" value="MAG_DAG_Lipase"/>
</dbReference>
<evidence type="ECO:0000313" key="4">
    <source>
        <dbReference type="EMBL" id="SMC35831.1"/>
    </source>
</evidence>
<dbReference type="Gene3D" id="3.40.50.1820">
    <property type="entry name" value="alpha/beta hydrolase"/>
    <property type="match status" value="1"/>
</dbReference>